<comment type="similarity">
    <text evidence="1">Belongs to the sigma-70 factor family. ECF subfamily.</text>
</comment>
<evidence type="ECO:0000256" key="2">
    <source>
        <dbReference type="ARBA" id="ARBA00023015"/>
    </source>
</evidence>
<evidence type="ECO:0000313" key="7">
    <source>
        <dbReference type="EMBL" id="MFC4558402.1"/>
    </source>
</evidence>
<name>A0ABV9DJ40_9BACI</name>
<dbReference type="Proteomes" id="UP001595989">
    <property type="component" value="Unassembled WGS sequence"/>
</dbReference>
<proteinExistence type="inferred from homology"/>
<dbReference type="EMBL" id="JBHSFU010000004">
    <property type="protein sequence ID" value="MFC4558402.1"/>
    <property type="molecule type" value="Genomic_DNA"/>
</dbReference>
<feature type="domain" description="RNA polymerase sigma factor 70 region 4 type 2" evidence="6">
    <location>
        <begin position="150"/>
        <end position="201"/>
    </location>
</feature>
<dbReference type="InterPro" id="IPR039425">
    <property type="entry name" value="RNA_pol_sigma-70-like"/>
</dbReference>
<dbReference type="SUPFAM" id="SSF88659">
    <property type="entry name" value="Sigma3 and sigma4 domains of RNA polymerase sigma factors"/>
    <property type="match status" value="1"/>
</dbReference>
<evidence type="ECO:0000256" key="3">
    <source>
        <dbReference type="ARBA" id="ARBA00023082"/>
    </source>
</evidence>
<gene>
    <name evidence="7" type="ORF">ACFO3D_09275</name>
</gene>
<keyword evidence="2" id="KW-0805">Transcription regulation</keyword>
<dbReference type="PANTHER" id="PTHR43133">
    <property type="entry name" value="RNA POLYMERASE ECF-TYPE SIGMA FACTO"/>
    <property type="match status" value="1"/>
</dbReference>
<dbReference type="CDD" id="cd06171">
    <property type="entry name" value="Sigma70_r4"/>
    <property type="match status" value="1"/>
</dbReference>
<dbReference type="InterPro" id="IPR007627">
    <property type="entry name" value="RNA_pol_sigma70_r2"/>
</dbReference>
<evidence type="ECO:0000259" key="5">
    <source>
        <dbReference type="Pfam" id="PF04542"/>
    </source>
</evidence>
<evidence type="ECO:0000313" key="8">
    <source>
        <dbReference type="Proteomes" id="UP001595989"/>
    </source>
</evidence>
<dbReference type="RefSeq" id="WP_390295083.1">
    <property type="nucleotide sequence ID" value="NZ_JBHSFU010000004.1"/>
</dbReference>
<comment type="caution">
    <text evidence="7">The sequence shown here is derived from an EMBL/GenBank/DDBJ whole genome shotgun (WGS) entry which is preliminary data.</text>
</comment>
<dbReference type="Gene3D" id="1.10.10.10">
    <property type="entry name" value="Winged helix-like DNA-binding domain superfamily/Winged helix DNA-binding domain"/>
    <property type="match status" value="1"/>
</dbReference>
<organism evidence="7 8">
    <name type="scientific">Virgibacillus kekensis</name>
    <dbReference type="NCBI Taxonomy" id="202261"/>
    <lineage>
        <taxon>Bacteria</taxon>
        <taxon>Bacillati</taxon>
        <taxon>Bacillota</taxon>
        <taxon>Bacilli</taxon>
        <taxon>Bacillales</taxon>
        <taxon>Bacillaceae</taxon>
        <taxon>Virgibacillus</taxon>
    </lineage>
</organism>
<evidence type="ECO:0000259" key="6">
    <source>
        <dbReference type="Pfam" id="PF08281"/>
    </source>
</evidence>
<accession>A0ABV9DJ40</accession>
<feature type="domain" description="RNA polymerase sigma-70 region 2" evidence="5">
    <location>
        <begin position="54"/>
        <end position="117"/>
    </location>
</feature>
<dbReference type="Pfam" id="PF08281">
    <property type="entry name" value="Sigma70_r4_2"/>
    <property type="match status" value="1"/>
</dbReference>
<dbReference type="Pfam" id="PF04542">
    <property type="entry name" value="Sigma70_r2"/>
    <property type="match status" value="1"/>
</dbReference>
<sequence length="212" mass="25006">MPLVEKIHTIMGLFLPASVFTYTREGEGGFMTTEQESPPAIHQSNIDETIIWVMEEYGESLKRFIFTYVKSRSQTDDIFQEVLLVIYHKIDTFQGKSSFKTWLYRITANKCKDYLRSPVHRVISLKDQFKERESDQTPESSLIEVERKHELIDAIMALPIKYREVLILQYYKEFSIKEMSELLKVNSSTVKTRIMRAKDKLKQSLKEDYLDE</sequence>
<reference evidence="8" key="1">
    <citation type="journal article" date="2019" name="Int. J. Syst. Evol. Microbiol.">
        <title>The Global Catalogue of Microorganisms (GCM) 10K type strain sequencing project: providing services to taxonomists for standard genome sequencing and annotation.</title>
        <authorList>
            <consortium name="The Broad Institute Genomics Platform"/>
            <consortium name="The Broad Institute Genome Sequencing Center for Infectious Disease"/>
            <person name="Wu L."/>
            <person name="Ma J."/>
        </authorList>
    </citation>
    <scope>NUCLEOTIDE SEQUENCE [LARGE SCALE GENOMIC DNA]</scope>
    <source>
        <strain evidence="8">CGMCC 4.7426</strain>
    </source>
</reference>
<keyword evidence="8" id="KW-1185">Reference proteome</keyword>
<keyword evidence="3" id="KW-0731">Sigma factor</keyword>
<dbReference type="InterPro" id="IPR013325">
    <property type="entry name" value="RNA_pol_sigma_r2"/>
</dbReference>
<dbReference type="InterPro" id="IPR014284">
    <property type="entry name" value="RNA_pol_sigma-70_dom"/>
</dbReference>
<dbReference type="PANTHER" id="PTHR43133:SF60">
    <property type="entry name" value="RNA POLYMERASE SIGMA FACTOR SIGV"/>
    <property type="match status" value="1"/>
</dbReference>
<evidence type="ECO:0000256" key="1">
    <source>
        <dbReference type="ARBA" id="ARBA00010641"/>
    </source>
</evidence>
<dbReference type="NCBIfam" id="TIGR02937">
    <property type="entry name" value="sigma70-ECF"/>
    <property type="match status" value="1"/>
</dbReference>
<protein>
    <submittedName>
        <fullName evidence="7">Sigma-70 family RNA polymerase sigma factor</fullName>
    </submittedName>
</protein>
<dbReference type="InterPro" id="IPR013249">
    <property type="entry name" value="RNA_pol_sigma70_r4_t2"/>
</dbReference>
<dbReference type="InterPro" id="IPR036388">
    <property type="entry name" value="WH-like_DNA-bd_sf"/>
</dbReference>
<dbReference type="SUPFAM" id="SSF88946">
    <property type="entry name" value="Sigma2 domain of RNA polymerase sigma factors"/>
    <property type="match status" value="1"/>
</dbReference>
<dbReference type="Gene3D" id="1.10.1740.10">
    <property type="match status" value="1"/>
</dbReference>
<evidence type="ECO:0000256" key="4">
    <source>
        <dbReference type="ARBA" id="ARBA00023163"/>
    </source>
</evidence>
<dbReference type="InterPro" id="IPR013324">
    <property type="entry name" value="RNA_pol_sigma_r3/r4-like"/>
</dbReference>
<keyword evidence="4" id="KW-0804">Transcription</keyword>